<evidence type="ECO:0000313" key="9">
    <source>
        <dbReference type="EMBL" id="APC38831.1"/>
    </source>
</evidence>
<keyword evidence="6" id="KW-0408">Iron</keyword>
<dbReference type="InterPro" id="IPR017900">
    <property type="entry name" value="4Fe4S_Fe_S_CS"/>
</dbReference>
<dbReference type="SUPFAM" id="SSF54862">
    <property type="entry name" value="4Fe-4S ferredoxins"/>
    <property type="match status" value="1"/>
</dbReference>
<evidence type="ECO:0000259" key="8">
    <source>
        <dbReference type="PROSITE" id="PS51379"/>
    </source>
</evidence>
<evidence type="ECO:0000256" key="5">
    <source>
        <dbReference type="ARBA" id="ARBA00022723"/>
    </source>
</evidence>
<dbReference type="OrthoDB" id="9786737at2"/>
<reference evidence="10" key="1">
    <citation type="journal article" date="2016" name="Front. Microbiol.">
        <title>Complete Genome Sequence of Clostridium estertheticum DSM 8809, a Microbe Identified in Spoiled Vacuum Packed Beef.</title>
        <authorList>
            <person name="Yu Z."/>
            <person name="Gunn L."/>
            <person name="Brennan E."/>
            <person name="Reid R."/>
            <person name="Wall P.G."/>
            <person name="Gaora O.P."/>
            <person name="Hurley D."/>
            <person name="Bolton D."/>
            <person name="Fanning S."/>
        </authorList>
    </citation>
    <scope>NUCLEOTIDE SEQUENCE [LARGE SCALE GENOMIC DNA]</scope>
    <source>
        <strain evidence="10">DSM 8809</strain>
    </source>
</reference>
<feature type="domain" description="4Fe-4S ferredoxin-type" evidence="8">
    <location>
        <begin position="27"/>
        <end position="56"/>
    </location>
</feature>
<dbReference type="InterPro" id="IPR052375">
    <property type="entry name" value="Complex_I_20kDa-like"/>
</dbReference>
<dbReference type="NCBIfam" id="NF005012">
    <property type="entry name" value="PRK06411.1"/>
    <property type="match status" value="1"/>
</dbReference>
<keyword evidence="5" id="KW-0479">Metal-binding</keyword>
<dbReference type="InterPro" id="IPR006137">
    <property type="entry name" value="NADH_UbQ_OxRdtase-like_20kDa"/>
</dbReference>
<dbReference type="PANTHER" id="PTHR42989">
    <property type="entry name" value="HYDROGENASE-4 COMPONENT I"/>
    <property type="match status" value="1"/>
</dbReference>
<evidence type="ECO:0000256" key="2">
    <source>
        <dbReference type="ARBA" id="ARBA00009173"/>
    </source>
</evidence>
<dbReference type="Pfam" id="PF01058">
    <property type="entry name" value="Oxidored_q6"/>
    <property type="match status" value="1"/>
</dbReference>
<organism evidence="9 10">
    <name type="scientific">Clostridium estertheticum subsp. estertheticum</name>
    <dbReference type="NCBI Taxonomy" id="1552"/>
    <lineage>
        <taxon>Bacteria</taxon>
        <taxon>Bacillati</taxon>
        <taxon>Bacillota</taxon>
        <taxon>Clostridia</taxon>
        <taxon>Eubacteriales</taxon>
        <taxon>Clostridiaceae</taxon>
        <taxon>Clostridium</taxon>
    </lineage>
</organism>
<comment type="similarity">
    <text evidence="2">Belongs to the complex I 20 kDa subunit family.</text>
</comment>
<dbReference type="SUPFAM" id="SSF56770">
    <property type="entry name" value="HydA/Nqo6-like"/>
    <property type="match status" value="1"/>
</dbReference>
<dbReference type="RefSeq" id="WP_071611128.1">
    <property type="nucleotide sequence ID" value="NZ_CP015756.1"/>
</dbReference>
<dbReference type="Proteomes" id="UP000182569">
    <property type="component" value="Chromosome"/>
</dbReference>
<sequence length="244" mass="26917">MNNIIDRIKYGTETIKDPIKNNEFSYGEIIAERNVCDNCGECMSVCPVNAIKINTITNAEHLVSVDYKKCIYCRNCVDICPKSVLKMTSDYKMAQLELAGDKLREKIYKTFRRSLVLRVVDTGSCNACMSELNALSNTFYDISRFGINVSPSPRHADGLVVTGPVTINMKEALEKTYHAMAEPKIVIAVGSCAYNGGVFKEGDGVYGTLNDILPVDLVIPGCPPSPQAIIFGLLKIMDKIKKTD</sequence>
<dbReference type="PANTHER" id="PTHR42989:SF1">
    <property type="entry name" value="FORMATE HYDROGENLYASE SUBUNIT 7-RELATED"/>
    <property type="match status" value="1"/>
</dbReference>
<gene>
    <name evidence="9" type="ORF">A7L45_01485</name>
</gene>
<comment type="cofactor">
    <cofactor evidence="1">
        <name>[4Fe-4S] cluster</name>
        <dbReference type="ChEBI" id="CHEBI:49883"/>
    </cofactor>
</comment>
<dbReference type="InterPro" id="IPR017896">
    <property type="entry name" value="4Fe4S_Fe-S-bd"/>
</dbReference>
<dbReference type="Gene3D" id="3.40.50.12280">
    <property type="match status" value="1"/>
</dbReference>
<evidence type="ECO:0000256" key="6">
    <source>
        <dbReference type="ARBA" id="ARBA00023004"/>
    </source>
</evidence>
<dbReference type="KEGG" id="ceu:A7L45_01485"/>
<keyword evidence="9" id="KW-0830">Ubiquinone</keyword>
<dbReference type="STRING" id="1552.A7L45_01485"/>
<proteinExistence type="inferred from homology"/>
<dbReference type="Gene3D" id="3.30.70.20">
    <property type="match status" value="2"/>
</dbReference>
<keyword evidence="10" id="KW-1185">Reference proteome</keyword>
<dbReference type="Pfam" id="PF13237">
    <property type="entry name" value="Fer4_10"/>
    <property type="match status" value="1"/>
</dbReference>
<dbReference type="GO" id="GO:0046872">
    <property type="term" value="F:metal ion binding"/>
    <property type="evidence" value="ECO:0007669"/>
    <property type="project" value="UniProtKB-KW"/>
</dbReference>
<evidence type="ECO:0000256" key="4">
    <source>
        <dbReference type="ARBA" id="ARBA00022485"/>
    </source>
</evidence>
<accession>A0A1J0GC14</accession>
<protein>
    <submittedName>
        <fullName evidence="9">NADH:ubiquinone oxidoreductase</fullName>
    </submittedName>
</protein>
<dbReference type="EMBL" id="CP015756">
    <property type="protein sequence ID" value="APC38831.1"/>
    <property type="molecule type" value="Genomic_DNA"/>
</dbReference>
<keyword evidence="4" id="KW-0004">4Fe-4S</keyword>
<evidence type="ECO:0000256" key="7">
    <source>
        <dbReference type="ARBA" id="ARBA00023014"/>
    </source>
</evidence>
<dbReference type="PROSITE" id="PS00198">
    <property type="entry name" value="4FE4S_FER_1"/>
    <property type="match status" value="2"/>
</dbReference>
<dbReference type="GO" id="GO:0051539">
    <property type="term" value="F:4 iron, 4 sulfur cluster binding"/>
    <property type="evidence" value="ECO:0007669"/>
    <property type="project" value="UniProtKB-KW"/>
</dbReference>
<keyword evidence="7" id="KW-0411">Iron-sulfur</keyword>
<name>A0A1J0GC14_9CLOT</name>
<dbReference type="AlphaFoldDB" id="A0A1J0GC14"/>
<evidence type="ECO:0000256" key="1">
    <source>
        <dbReference type="ARBA" id="ARBA00001966"/>
    </source>
</evidence>
<comment type="similarity">
    <text evidence="3">Belongs to the FrhG family.</text>
</comment>
<feature type="domain" description="4Fe-4S ferredoxin-type" evidence="8">
    <location>
        <begin position="61"/>
        <end position="90"/>
    </location>
</feature>
<evidence type="ECO:0000256" key="3">
    <source>
        <dbReference type="ARBA" id="ARBA00010870"/>
    </source>
</evidence>
<dbReference type="PROSITE" id="PS51379">
    <property type="entry name" value="4FE4S_FER_2"/>
    <property type="match status" value="2"/>
</dbReference>
<evidence type="ECO:0000313" key="10">
    <source>
        <dbReference type="Proteomes" id="UP000182569"/>
    </source>
</evidence>